<evidence type="ECO:0000256" key="1">
    <source>
        <dbReference type="SAM" id="Phobius"/>
    </source>
</evidence>
<evidence type="ECO:0000313" key="5">
    <source>
        <dbReference type="Proteomes" id="UP000195208"/>
    </source>
</evidence>
<proteinExistence type="predicted"/>
<name>A0AAW9YWI9_9STAP</name>
<evidence type="ECO:0000313" key="6">
    <source>
        <dbReference type="Proteomes" id="UP000646308"/>
    </source>
</evidence>
<feature type="domain" description="YdbS-like PH" evidence="2">
    <location>
        <begin position="71"/>
        <end position="144"/>
    </location>
</feature>
<reference evidence="4 5" key="1">
    <citation type="submission" date="2017-04" db="EMBL/GenBank/DDBJ databases">
        <title>Staphylococcus agnetis, a potential pathogen in the broiler production.</title>
        <authorList>
            <person name="Poulsen L."/>
        </authorList>
    </citation>
    <scope>NUCLEOTIDE SEQUENCE [LARGE SCALE GENOMIC DNA]</scope>
    <source>
        <strain evidence="4 5">723_310714_2_2_spleen</strain>
    </source>
</reference>
<dbReference type="Proteomes" id="UP000646308">
    <property type="component" value="Unassembled WGS sequence"/>
</dbReference>
<dbReference type="GeneID" id="57692164"/>
<dbReference type="PANTHER" id="PTHR34473:SF2">
    <property type="entry name" value="UPF0699 TRANSMEMBRANE PROTEIN YDBT"/>
    <property type="match status" value="1"/>
</dbReference>
<dbReference type="EMBL" id="NEFX01000015">
    <property type="protein sequence ID" value="OTW30780.1"/>
    <property type="molecule type" value="Genomic_DNA"/>
</dbReference>
<evidence type="ECO:0000259" key="2">
    <source>
        <dbReference type="Pfam" id="PF03703"/>
    </source>
</evidence>
<keyword evidence="5" id="KW-1185">Reference proteome</keyword>
<protein>
    <submittedName>
        <fullName evidence="3">PH domain-containing protein</fullName>
    </submittedName>
</protein>
<dbReference type="PANTHER" id="PTHR34473">
    <property type="entry name" value="UPF0699 TRANSMEMBRANE PROTEIN YDBS"/>
    <property type="match status" value="1"/>
</dbReference>
<organism evidence="3 6">
    <name type="scientific">Staphylococcus agnetis</name>
    <dbReference type="NCBI Taxonomy" id="985762"/>
    <lineage>
        <taxon>Bacteria</taxon>
        <taxon>Bacillati</taxon>
        <taxon>Bacillota</taxon>
        <taxon>Bacilli</taxon>
        <taxon>Bacillales</taxon>
        <taxon>Staphylococcaceae</taxon>
        <taxon>Staphylococcus</taxon>
    </lineage>
</organism>
<keyword evidence="1" id="KW-0812">Transmembrane</keyword>
<reference evidence="3" key="2">
    <citation type="submission" date="2019-11" db="EMBL/GenBank/DDBJ databases">
        <title>Whole genome comparisons of Staphylococcus agnetis isolates from cattle and chickens.</title>
        <authorList>
            <person name="Rhoads D."/>
            <person name="Shwani A."/>
            <person name="Adkins P."/>
            <person name="Calcutt M."/>
            <person name="Middleton J."/>
        </authorList>
    </citation>
    <scope>NUCLEOTIDE SEQUENCE</scope>
    <source>
        <strain evidence="3">1387</strain>
    </source>
</reference>
<comment type="caution">
    <text evidence="3">The sequence shown here is derived from an EMBL/GenBank/DDBJ whole genome shotgun (WGS) entry which is preliminary data.</text>
</comment>
<feature type="transmembrane region" description="Helical" evidence="1">
    <location>
        <begin position="21"/>
        <end position="42"/>
    </location>
</feature>
<keyword evidence="1" id="KW-1133">Transmembrane helix</keyword>
<evidence type="ECO:0000313" key="3">
    <source>
        <dbReference type="EMBL" id="NJI02335.1"/>
    </source>
</evidence>
<dbReference type="RefSeq" id="WP_060551519.1">
    <property type="nucleotide sequence ID" value="NZ_CP009623.1"/>
</dbReference>
<sequence length="158" mass="18435">MLKGSMLKPSKATLSYSITSNVLQLLVEICVLSVLLYCAHLFAWHIVWTYVLVICLVLNIIMRTVYPIVSYHFYTYRIHTKVVEIRKNVWFQHYQAIKIERIQYIENVTNPLATYYKLKKLKITTAGHEIALPYLLETQANDIAIHCMTVLERGEDDV</sequence>
<dbReference type="Pfam" id="PF03703">
    <property type="entry name" value="bPH_2"/>
    <property type="match status" value="1"/>
</dbReference>
<dbReference type="Proteomes" id="UP000195208">
    <property type="component" value="Unassembled WGS sequence"/>
</dbReference>
<dbReference type="InterPro" id="IPR005182">
    <property type="entry name" value="YdbS-like_PH"/>
</dbReference>
<accession>A0AAW9YWI9</accession>
<gene>
    <name evidence="4" type="ORF">B9M88_08425</name>
    <name evidence="3" type="ORF">GLV84_05810</name>
</gene>
<dbReference type="AlphaFoldDB" id="A0AAW9YWI9"/>
<keyword evidence="1" id="KW-0472">Membrane</keyword>
<feature type="transmembrane region" description="Helical" evidence="1">
    <location>
        <begin position="48"/>
        <end position="69"/>
    </location>
</feature>
<dbReference type="EMBL" id="WMFL01000072">
    <property type="protein sequence ID" value="NJI02335.1"/>
    <property type="molecule type" value="Genomic_DNA"/>
</dbReference>
<evidence type="ECO:0000313" key="4">
    <source>
        <dbReference type="EMBL" id="OTW30780.1"/>
    </source>
</evidence>